<accession>A0AAJ1M993</accession>
<evidence type="ECO:0000313" key="2">
    <source>
        <dbReference type="EMBL" id="MDC2830414.1"/>
    </source>
</evidence>
<proteinExistence type="predicted"/>
<organism evidence="1 3">
    <name type="scientific">Limosilactobacillus mucosae</name>
    <name type="common">Lactobacillus mucosae</name>
    <dbReference type="NCBI Taxonomy" id="97478"/>
    <lineage>
        <taxon>Bacteria</taxon>
        <taxon>Bacillati</taxon>
        <taxon>Bacillota</taxon>
        <taxon>Bacilli</taxon>
        <taxon>Lactobacillales</taxon>
        <taxon>Lactobacillaceae</taxon>
        <taxon>Limosilactobacillus</taxon>
    </lineage>
</organism>
<evidence type="ECO:0000313" key="3">
    <source>
        <dbReference type="Proteomes" id="UP001218021"/>
    </source>
</evidence>
<dbReference type="Proteomes" id="UP001220670">
    <property type="component" value="Unassembled WGS sequence"/>
</dbReference>
<dbReference type="EMBL" id="JAQOND010000019">
    <property type="protein sequence ID" value="MDC2827669.1"/>
    <property type="molecule type" value="Genomic_DNA"/>
</dbReference>
<comment type="caution">
    <text evidence="1">The sequence shown here is derived from an EMBL/GenBank/DDBJ whole genome shotgun (WGS) entry which is preliminary data.</text>
</comment>
<gene>
    <name evidence="1" type="ORF">PO158_05120</name>
    <name evidence="2" type="ORF">PO250_08920</name>
</gene>
<evidence type="ECO:0000313" key="1">
    <source>
        <dbReference type="EMBL" id="MDC2827669.1"/>
    </source>
</evidence>
<protein>
    <submittedName>
        <fullName evidence="1">Uncharacterized protein</fullName>
    </submittedName>
</protein>
<dbReference type="RefSeq" id="WP_272207862.1">
    <property type="nucleotide sequence ID" value="NZ_JAQOMV010000033.1"/>
</dbReference>
<name>A0AAJ1M993_LIMMU</name>
<dbReference type="EMBL" id="JAQONE010000025">
    <property type="protein sequence ID" value="MDC2830414.1"/>
    <property type="molecule type" value="Genomic_DNA"/>
</dbReference>
<reference evidence="1" key="1">
    <citation type="submission" date="2023-01" db="EMBL/GenBank/DDBJ databases">
        <title>Genome analysis of 13 Lactobacillus isolated from gut of wild boar.</title>
        <authorList>
            <person name="Papp P."/>
            <person name="Libisch B."/>
            <person name="Nagy T."/>
            <person name="Olasz F."/>
        </authorList>
    </citation>
    <scope>NUCLEOTIDE SEQUENCE</scope>
    <source>
        <strain evidence="1">F108</strain>
        <strain evidence="2">F146</strain>
    </source>
</reference>
<dbReference type="AlphaFoldDB" id="A0AAJ1M993"/>
<sequence>MKYYAQVELKAAYNAGLIDVLDATDAAYIGDKYYTKQIYIVDRDVYEKAGYDHGKFVKIAGRPVRDKYVFAF</sequence>
<dbReference type="Proteomes" id="UP001218021">
    <property type="component" value="Unassembled WGS sequence"/>
</dbReference>